<comment type="catalytic activity">
    <reaction evidence="16">
        <text>octadecanoyl-CoA + oxidized [electron-transfer flavoprotein] + H(+) = (2E)-octadecenoyl-CoA + reduced [electron-transfer flavoprotein]</text>
        <dbReference type="Rhea" id="RHEA:47240"/>
        <dbReference type="Rhea" id="RHEA-COMP:10685"/>
        <dbReference type="Rhea" id="RHEA-COMP:10686"/>
        <dbReference type="ChEBI" id="CHEBI:15378"/>
        <dbReference type="ChEBI" id="CHEBI:57394"/>
        <dbReference type="ChEBI" id="CHEBI:57692"/>
        <dbReference type="ChEBI" id="CHEBI:58307"/>
        <dbReference type="ChEBI" id="CHEBI:71412"/>
    </reaction>
    <physiologicalReaction direction="left-to-right" evidence="16">
        <dbReference type="Rhea" id="RHEA:47241"/>
    </physiologicalReaction>
</comment>
<keyword evidence="8" id="KW-0809">Transit peptide</keyword>
<evidence type="ECO:0000256" key="11">
    <source>
        <dbReference type="ARBA" id="ARBA00023128"/>
    </source>
</evidence>
<dbReference type="GO" id="GO:0050660">
    <property type="term" value="F:flavin adenine dinucleotide binding"/>
    <property type="evidence" value="ECO:0007669"/>
    <property type="project" value="InterPro"/>
</dbReference>
<evidence type="ECO:0000256" key="9">
    <source>
        <dbReference type="ARBA" id="ARBA00022990"/>
    </source>
</evidence>
<dbReference type="Pfam" id="PF02770">
    <property type="entry name" value="Acyl-CoA_dh_M"/>
    <property type="match status" value="1"/>
</dbReference>
<dbReference type="OrthoDB" id="354at2759"/>
<evidence type="ECO:0000256" key="5">
    <source>
        <dbReference type="ARBA" id="ARBA00022630"/>
    </source>
</evidence>
<proteinExistence type="inferred from homology"/>
<keyword evidence="10 17" id="KW-0560">Oxidoreductase</keyword>
<comment type="caution">
    <text evidence="22">The sequence shown here is derived from an EMBL/GenBank/DDBJ whole genome shotgun (WGS) entry which is preliminary data.</text>
</comment>
<dbReference type="Gene3D" id="1.20.140.10">
    <property type="entry name" value="Butyryl-CoA Dehydrogenase, subunit A, domain 3"/>
    <property type="match status" value="2"/>
</dbReference>
<dbReference type="FunFam" id="2.40.110.10:FF:000006">
    <property type="entry name" value="very long-chain specific acyl-CoA dehydrogenase, mitochondrial"/>
    <property type="match status" value="1"/>
</dbReference>
<dbReference type="Pfam" id="PF21343">
    <property type="entry name" value="ACAD9-ACADV_C"/>
    <property type="match status" value="1"/>
</dbReference>
<keyword evidence="7 17" id="KW-0274">FAD</keyword>
<evidence type="ECO:0000259" key="19">
    <source>
        <dbReference type="Pfam" id="PF02770"/>
    </source>
</evidence>
<evidence type="ECO:0000256" key="14">
    <source>
        <dbReference type="ARBA" id="ARBA00049038"/>
    </source>
</evidence>
<keyword evidence="23" id="KW-1185">Reference proteome</keyword>
<dbReference type="Proteomes" id="UP000192247">
    <property type="component" value="Unassembled WGS sequence"/>
</dbReference>
<dbReference type="InterPro" id="IPR037069">
    <property type="entry name" value="AcylCoA_DH/ox_N_sf"/>
</dbReference>
<keyword evidence="6" id="KW-0999">Mitochondrion inner membrane</keyword>
<dbReference type="SUPFAM" id="SSF47203">
    <property type="entry name" value="Acyl-CoA dehydrogenase C-terminal domain-like"/>
    <property type="match status" value="2"/>
</dbReference>
<keyword evidence="4" id="KW-0597">Phosphoprotein</keyword>
<keyword evidence="11" id="KW-0496">Mitochondrion</keyword>
<dbReference type="InterPro" id="IPR049448">
    <property type="entry name" value="ACAD9/ACADV-like_C"/>
</dbReference>
<dbReference type="Pfam" id="PF00441">
    <property type="entry name" value="Acyl-CoA_dh_1"/>
    <property type="match status" value="1"/>
</dbReference>
<evidence type="ECO:0000256" key="12">
    <source>
        <dbReference type="ARBA" id="ARBA00023136"/>
    </source>
</evidence>
<comment type="catalytic activity">
    <reaction evidence="13">
        <text>oxidized [electron-transfer flavoprotein] + hexadecanoyl-CoA + H(+) = (2E)-hexadecenoyl-CoA + reduced [electron-transfer flavoprotein]</text>
        <dbReference type="Rhea" id="RHEA:43448"/>
        <dbReference type="Rhea" id="RHEA-COMP:10685"/>
        <dbReference type="Rhea" id="RHEA-COMP:10686"/>
        <dbReference type="ChEBI" id="CHEBI:15378"/>
        <dbReference type="ChEBI" id="CHEBI:57379"/>
        <dbReference type="ChEBI" id="CHEBI:57692"/>
        <dbReference type="ChEBI" id="CHEBI:58307"/>
        <dbReference type="ChEBI" id="CHEBI:61526"/>
    </reaction>
    <physiologicalReaction direction="left-to-right" evidence="13">
        <dbReference type="Rhea" id="RHEA:43449"/>
    </physiologicalReaction>
</comment>
<keyword evidence="5 17" id="KW-0285">Flavoprotein</keyword>
<feature type="domain" description="Acyl-CoA oxidase/dehydrogenase middle" evidence="19">
    <location>
        <begin position="205"/>
        <end position="305"/>
    </location>
</feature>
<evidence type="ECO:0000259" key="21">
    <source>
        <dbReference type="Pfam" id="PF21343"/>
    </source>
</evidence>
<evidence type="ECO:0000256" key="15">
    <source>
        <dbReference type="ARBA" id="ARBA00049140"/>
    </source>
</evidence>
<dbReference type="AlphaFoldDB" id="A0A1V9Y3W1"/>
<name>A0A1V9Y3W1_9ACAR</name>
<dbReference type="InterPro" id="IPR046373">
    <property type="entry name" value="Acyl-CoA_Oxase/DH_mid-dom_sf"/>
</dbReference>
<dbReference type="Gene3D" id="1.10.540.10">
    <property type="entry name" value="Acyl-CoA dehydrogenase/oxidase, N-terminal domain"/>
    <property type="match status" value="1"/>
</dbReference>
<evidence type="ECO:0000256" key="1">
    <source>
        <dbReference type="ARBA" id="ARBA00001974"/>
    </source>
</evidence>
<organism evidence="22 23">
    <name type="scientific">Tropilaelaps mercedesae</name>
    <dbReference type="NCBI Taxonomy" id="418985"/>
    <lineage>
        <taxon>Eukaryota</taxon>
        <taxon>Metazoa</taxon>
        <taxon>Ecdysozoa</taxon>
        <taxon>Arthropoda</taxon>
        <taxon>Chelicerata</taxon>
        <taxon>Arachnida</taxon>
        <taxon>Acari</taxon>
        <taxon>Parasitiformes</taxon>
        <taxon>Mesostigmata</taxon>
        <taxon>Gamasina</taxon>
        <taxon>Dermanyssoidea</taxon>
        <taxon>Laelapidae</taxon>
        <taxon>Tropilaelaps</taxon>
    </lineage>
</organism>
<dbReference type="EMBL" id="MNPL01000013">
    <property type="protein sequence ID" value="OQR80424.1"/>
    <property type="molecule type" value="Genomic_DNA"/>
</dbReference>
<dbReference type="FunFam" id="1.20.140.10:FF:000008">
    <property type="entry name" value="acyl-CoA dehydrogenase family member 9, mitochondrial"/>
    <property type="match status" value="1"/>
</dbReference>
<dbReference type="GO" id="GO:0005743">
    <property type="term" value="C:mitochondrial inner membrane"/>
    <property type="evidence" value="ECO:0007669"/>
    <property type="project" value="UniProtKB-SubCell"/>
</dbReference>
<sequence length="647" mass="71674">CFAFSFGDFFQCPKIMLRAYKSRTFLTSLAARVNLITSPTNVRANSSIPDSNPYMRLSLGQVERKPFIKELFIGNFDTRFLTYPELLDDDQVDSVNAMYETIFKFMSEKVDSAELDATEIIPDDVMNGLRELGLFGQQVDPEYGGLGLSATEYVRLNEAIGLDGALTTTLMAHNSIGIKGIIMYGTKEQKAKYLPKIASGEWIASFALTEPNSGSDAASITTSARLDPDGKHYTLNGQKLYITNGAWADVMTVFARNETLSEKLGKKKLTAFIVEKAFGGITTGKAESKLGIKASNTVPVFFENVKVPVENVLHKEEDGFKVAVNILNTGRFGMGGALAGAAREGLRQSIEYVTQRVQFKKNISEFELIQKKIAQIACEIYAIEAMAYLTTAVVDNVKEPDYPLEAACVKILASETALRVSSEFIQIHGGSGFLKHLPFERGFRDSRITMIFEGTNEILRMLVALVGIQHAGNHLKQMMKIWGNPMANPGAAFSKLIDRFRDQNDNPALLLGLRNFVHGSLAEEGQSLEYCAKRLQYLVEWSLQKYGKNITEQQILLERIANIVIDTYGMTAVLGRASRAHRLGAANAAQDTILAQAFCYDATRRIKENVSEALKGATENNSDRYKAIAKHLFSKGQYDFLHPLCKP</sequence>
<comment type="cofactor">
    <cofactor evidence="1 17">
        <name>FAD</name>
        <dbReference type="ChEBI" id="CHEBI:57692"/>
    </cofactor>
</comment>
<evidence type="ECO:0000256" key="2">
    <source>
        <dbReference type="ARBA" id="ARBA00004637"/>
    </source>
</evidence>
<dbReference type="InterPro" id="IPR009075">
    <property type="entry name" value="AcylCo_DH/oxidase_C"/>
</dbReference>
<evidence type="ECO:0000256" key="17">
    <source>
        <dbReference type="RuleBase" id="RU362125"/>
    </source>
</evidence>
<protein>
    <submittedName>
        <fullName evidence="22">Acyl-CoA dehydrogenase family member 9</fullName>
    </submittedName>
</protein>
<dbReference type="InterPro" id="IPR013786">
    <property type="entry name" value="AcylCoA_DH/ox_N"/>
</dbReference>
<dbReference type="InterPro" id="IPR006091">
    <property type="entry name" value="Acyl-CoA_Oxase/DH_mid-dom"/>
</dbReference>
<evidence type="ECO:0000256" key="10">
    <source>
        <dbReference type="ARBA" id="ARBA00023002"/>
    </source>
</evidence>
<dbReference type="Pfam" id="PF02771">
    <property type="entry name" value="Acyl-CoA_dh_N"/>
    <property type="match status" value="1"/>
</dbReference>
<evidence type="ECO:0000256" key="6">
    <source>
        <dbReference type="ARBA" id="ARBA00022792"/>
    </source>
</evidence>
<gene>
    <name evidence="22" type="ORF">BIW11_05061</name>
</gene>
<dbReference type="GO" id="GO:0006631">
    <property type="term" value="P:fatty acid metabolic process"/>
    <property type="evidence" value="ECO:0007669"/>
    <property type="project" value="UniProtKB-ARBA"/>
</dbReference>
<feature type="domain" description="ACAD9/ACADV-like C-terminal" evidence="21">
    <location>
        <begin position="520"/>
        <end position="637"/>
    </location>
</feature>
<keyword evidence="9" id="KW-0007">Acetylation</keyword>
<dbReference type="STRING" id="418985.A0A1V9Y3W1"/>
<dbReference type="FunFam" id="1.10.540.10:FF:000001">
    <property type="entry name" value="Very long-chain-specific acyl-CoA dehydrogenase, mitochondrial"/>
    <property type="match status" value="1"/>
</dbReference>
<evidence type="ECO:0000259" key="18">
    <source>
        <dbReference type="Pfam" id="PF00441"/>
    </source>
</evidence>
<evidence type="ECO:0000256" key="8">
    <source>
        <dbReference type="ARBA" id="ARBA00022946"/>
    </source>
</evidence>
<keyword evidence="12" id="KW-0472">Membrane</keyword>
<comment type="catalytic activity">
    <reaction evidence="15">
        <text>eicosanoyl-CoA + oxidized [electron-transfer flavoprotein] + H(+) = (2E)-eicosenoyl-CoA + reduced [electron-transfer flavoprotein]</text>
        <dbReference type="Rhea" id="RHEA:47236"/>
        <dbReference type="Rhea" id="RHEA-COMP:10685"/>
        <dbReference type="Rhea" id="RHEA-COMP:10686"/>
        <dbReference type="ChEBI" id="CHEBI:15378"/>
        <dbReference type="ChEBI" id="CHEBI:57380"/>
        <dbReference type="ChEBI" id="CHEBI:57692"/>
        <dbReference type="ChEBI" id="CHEBI:58307"/>
        <dbReference type="ChEBI" id="CHEBI:74691"/>
    </reaction>
    <physiologicalReaction direction="left-to-right" evidence="15">
        <dbReference type="Rhea" id="RHEA:47237"/>
    </physiologicalReaction>
</comment>
<evidence type="ECO:0000256" key="13">
    <source>
        <dbReference type="ARBA" id="ARBA00047916"/>
    </source>
</evidence>
<reference evidence="22 23" key="1">
    <citation type="journal article" date="2017" name="Gigascience">
        <title>Draft genome of the honey bee ectoparasitic mite, Tropilaelaps mercedesae, is shaped by the parasitic life history.</title>
        <authorList>
            <person name="Dong X."/>
            <person name="Armstrong S.D."/>
            <person name="Xia D."/>
            <person name="Makepeace B.L."/>
            <person name="Darby A.C."/>
            <person name="Kadowaki T."/>
        </authorList>
    </citation>
    <scope>NUCLEOTIDE SEQUENCE [LARGE SCALE GENOMIC DNA]</scope>
    <source>
        <strain evidence="22">Wuxi-XJTLU</strain>
    </source>
</reference>
<dbReference type="GO" id="GO:0003995">
    <property type="term" value="F:acyl-CoA dehydrogenase activity"/>
    <property type="evidence" value="ECO:0007669"/>
    <property type="project" value="InterPro"/>
</dbReference>
<evidence type="ECO:0000256" key="7">
    <source>
        <dbReference type="ARBA" id="ARBA00022827"/>
    </source>
</evidence>
<dbReference type="PANTHER" id="PTHR43884">
    <property type="entry name" value="ACYL-COA DEHYDROGENASE"/>
    <property type="match status" value="1"/>
</dbReference>
<evidence type="ECO:0000313" key="22">
    <source>
        <dbReference type="EMBL" id="OQR80424.1"/>
    </source>
</evidence>
<feature type="non-terminal residue" evidence="22">
    <location>
        <position position="1"/>
    </location>
</feature>
<dbReference type="PROSITE" id="PS00072">
    <property type="entry name" value="ACYL_COA_DH_1"/>
    <property type="match status" value="1"/>
</dbReference>
<evidence type="ECO:0000313" key="23">
    <source>
        <dbReference type="Proteomes" id="UP000192247"/>
    </source>
</evidence>
<comment type="catalytic activity">
    <reaction evidence="14">
        <text>tetradecanoyl-CoA + oxidized [electron-transfer flavoprotein] + H(+) = (2E)-tetradecenoyl-CoA + reduced [electron-transfer flavoprotein]</text>
        <dbReference type="Rhea" id="RHEA:47316"/>
        <dbReference type="Rhea" id="RHEA-COMP:10685"/>
        <dbReference type="Rhea" id="RHEA-COMP:10686"/>
        <dbReference type="ChEBI" id="CHEBI:15378"/>
        <dbReference type="ChEBI" id="CHEBI:57385"/>
        <dbReference type="ChEBI" id="CHEBI:57692"/>
        <dbReference type="ChEBI" id="CHEBI:58307"/>
        <dbReference type="ChEBI" id="CHEBI:61405"/>
    </reaction>
    <physiologicalReaction direction="left-to-right" evidence="14">
        <dbReference type="Rhea" id="RHEA:47317"/>
    </physiologicalReaction>
</comment>
<dbReference type="InterPro" id="IPR006089">
    <property type="entry name" value="Acyl-CoA_DH_CS"/>
</dbReference>
<evidence type="ECO:0000256" key="4">
    <source>
        <dbReference type="ARBA" id="ARBA00022553"/>
    </source>
</evidence>
<dbReference type="PANTHER" id="PTHR43884:SF9">
    <property type="entry name" value="COMPLEX I ASSEMBLY FACTOR ACAD9, MITOCHONDRIAL"/>
    <property type="match status" value="1"/>
</dbReference>
<feature type="domain" description="Acyl-CoA dehydrogenase/oxidase N-terminal" evidence="20">
    <location>
        <begin position="97"/>
        <end position="201"/>
    </location>
</feature>
<feature type="domain" description="Acyl-CoA dehydrogenase/oxidase C-terminal" evidence="18">
    <location>
        <begin position="318"/>
        <end position="464"/>
    </location>
</feature>
<evidence type="ECO:0000256" key="16">
    <source>
        <dbReference type="ARBA" id="ARBA00049224"/>
    </source>
</evidence>
<evidence type="ECO:0000256" key="3">
    <source>
        <dbReference type="ARBA" id="ARBA00009347"/>
    </source>
</evidence>
<dbReference type="Gene3D" id="2.40.110.10">
    <property type="entry name" value="Butyryl-CoA Dehydrogenase, subunit A, domain 2"/>
    <property type="match status" value="1"/>
</dbReference>
<evidence type="ECO:0000259" key="20">
    <source>
        <dbReference type="Pfam" id="PF02771"/>
    </source>
</evidence>
<dbReference type="InterPro" id="IPR036250">
    <property type="entry name" value="AcylCo_DH-like_C"/>
</dbReference>
<comment type="subcellular location">
    <subcellularLocation>
        <location evidence="2">Mitochondrion inner membrane</location>
        <topology evidence="2">Peripheral membrane protein</topology>
    </subcellularLocation>
</comment>
<accession>A0A1V9Y3W1</accession>
<dbReference type="InterPro" id="IPR009100">
    <property type="entry name" value="AcylCoA_DH/oxidase_NM_dom_sf"/>
</dbReference>
<comment type="similarity">
    <text evidence="3 17">Belongs to the acyl-CoA dehydrogenase family.</text>
</comment>
<dbReference type="SUPFAM" id="SSF56645">
    <property type="entry name" value="Acyl-CoA dehydrogenase NM domain-like"/>
    <property type="match status" value="1"/>
</dbReference>
<dbReference type="InParanoid" id="A0A1V9Y3W1"/>